<dbReference type="PANTHER" id="PTHR30629">
    <property type="entry name" value="PROPHAGE INTEGRASE"/>
    <property type="match status" value="1"/>
</dbReference>
<dbReference type="CDD" id="cd00801">
    <property type="entry name" value="INT_P4_C"/>
    <property type="match status" value="1"/>
</dbReference>
<dbReference type="PROSITE" id="PS51898">
    <property type="entry name" value="TYR_RECOMBINASE"/>
    <property type="match status" value="1"/>
</dbReference>
<dbReference type="InterPro" id="IPR002104">
    <property type="entry name" value="Integrase_catalytic"/>
</dbReference>
<dbReference type="InterPro" id="IPR025166">
    <property type="entry name" value="Integrase_DNA_bind_dom"/>
</dbReference>
<evidence type="ECO:0000256" key="1">
    <source>
        <dbReference type="ARBA" id="ARBA00008857"/>
    </source>
</evidence>
<protein>
    <submittedName>
        <fullName evidence="8">Phage integrase</fullName>
    </submittedName>
</protein>
<keyword evidence="2" id="KW-0229">DNA integration</keyword>
<evidence type="ECO:0000256" key="4">
    <source>
        <dbReference type="ARBA" id="ARBA00023172"/>
    </source>
</evidence>
<evidence type="ECO:0000256" key="2">
    <source>
        <dbReference type="ARBA" id="ARBA00022908"/>
    </source>
</evidence>
<accession>A0ABM8C5B0</accession>
<dbReference type="Gene3D" id="1.10.443.10">
    <property type="entry name" value="Intergrase catalytic core"/>
    <property type="match status" value="1"/>
</dbReference>
<dbReference type="InterPro" id="IPR050808">
    <property type="entry name" value="Phage_Integrase"/>
</dbReference>
<dbReference type="Pfam" id="PF22022">
    <property type="entry name" value="Phage_int_M"/>
    <property type="match status" value="1"/>
</dbReference>
<dbReference type="Proteomes" id="UP001163336">
    <property type="component" value="Chromosome"/>
</dbReference>
<gene>
    <name evidence="8" type="ORF">MasN3_18760</name>
</gene>
<organism evidence="8 9">
    <name type="scientific">Massilia varians</name>
    <dbReference type="NCBI Taxonomy" id="457921"/>
    <lineage>
        <taxon>Bacteria</taxon>
        <taxon>Pseudomonadati</taxon>
        <taxon>Pseudomonadota</taxon>
        <taxon>Betaproteobacteria</taxon>
        <taxon>Burkholderiales</taxon>
        <taxon>Oxalobacteraceae</taxon>
        <taxon>Telluria group</taxon>
        <taxon>Massilia</taxon>
    </lineage>
</organism>
<dbReference type="Pfam" id="PF13356">
    <property type="entry name" value="Arm-DNA-bind_3"/>
    <property type="match status" value="1"/>
</dbReference>
<keyword evidence="9" id="KW-1185">Reference proteome</keyword>
<evidence type="ECO:0000313" key="9">
    <source>
        <dbReference type="Proteomes" id="UP001163336"/>
    </source>
</evidence>
<dbReference type="PANTHER" id="PTHR30629:SF2">
    <property type="entry name" value="PROPHAGE INTEGRASE INTS-RELATED"/>
    <property type="match status" value="1"/>
</dbReference>
<evidence type="ECO:0000259" key="7">
    <source>
        <dbReference type="PROSITE" id="PS51900"/>
    </source>
</evidence>
<comment type="similarity">
    <text evidence="1">Belongs to the 'phage' integrase family.</text>
</comment>
<name>A0ABM8C5B0_9BURK</name>
<dbReference type="InterPro" id="IPR053876">
    <property type="entry name" value="Phage_int_M"/>
</dbReference>
<dbReference type="InterPro" id="IPR038488">
    <property type="entry name" value="Integrase_DNA-bd_sf"/>
</dbReference>
<dbReference type="Pfam" id="PF00589">
    <property type="entry name" value="Phage_integrase"/>
    <property type="match status" value="1"/>
</dbReference>
<dbReference type="RefSeq" id="WP_281913767.1">
    <property type="nucleotide sequence ID" value="NZ_AP026966.1"/>
</dbReference>
<reference evidence="8" key="1">
    <citation type="submission" date="2022-11" db="EMBL/GenBank/DDBJ databases">
        <title>Isolation and characterization of PLA-degrading bacterium Massilia sp. from Antarctic soil.</title>
        <authorList>
            <person name="Sato K."/>
            <person name="Gomez-Fuentes C."/>
            <person name="Ahmad S.A."/>
            <person name="Zulkharnain A."/>
        </authorList>
    </citation>
    <scope>NUCLEOTIDE SEQUENCE</scope>
    <source>
        <strain evidence="8">N-3</strain>
    </source>
</reference>
<keyword evidence="3 5" id="KW-0238">DNA-binding</keyword>
<evidence type="ECO:0000259" key="6">
    <source>
        <dbReference type="PROSITE" id="PS51898"/>
    </source>
</evidence>
<sequence length="393" mass="43692">MARLIEKLSPLEVSKKTKPGYYADGAGLWLQVSPTGSKSWIFRYTIAGKQREMGLGPFHTVSLAEARTKAKECRLALHEGKDPLELKRSAKLAAALDRARLMTFDQCAAAYIAAHRASWSNPKHVSQWENTLATYASPIIGALPVAEVDTPLVVKVLSPIWQTKTETATRLRGRIENILDWATVSKYRTGENPARWRGHLENVLANPNKIAPVVHHPALPWQEIGAFMAELRTRPGRAACALEFLILTGVRSGSVRGTRWDEIDFDRRVWTVPASRMKSKQEFRVPLSSAALALLGSMPRTGELVFPGRKADSPQSDMTLTAVLRRMGREDISVHGFRSTFRDWCSESLTNSFPHEVIEQSLAHTLPNKVEAVHTLRSYTIAKQAALLKAASE</sequence>
<dbReference type="Gene3D" id="1.10.150.130">
    <property type="match status" value="1"/>
</dbReference>
<dbReference type="InterPro" id="IPR044068">
    <property type="entry name" value="CB"/>
</dbReference>
<dbReference type="EMBL" id="AP026966">
    <property type="protein sequence ID" value="BDT58382.1"/>
    <property type="molecule type" value="Genomic_DNA"/>
</dbReference>
<dbReference type="PROSITE" id="PS51900">
    <property type="entry name" value="CB"/>
    <property type="match status" value="1"/>
</dbReference>
<evidence type="ECO:0000313" key="8">
    <source>
        <dbReference type="EMBL" id="BDT58382.1"/>
    </source>
</evidence>
<dbReference type="InterPro" id="IPR011010">
    <property type="entry name" value="DNA_brk_join_enz"/>
</dbReference>
<evidence type="ECO:0000256" key="5">
    <source>
        <dbReference type="PROSITE-ProRule" id="PRU01248"/>
    </source>
</evidence>
<dbReference type="InterPro" id="IPR010998">
    <property type="entry name" value="Integrase_recombinase_N"/>
</dbReference>
<feature type="domain" description="Core-binding (CB)" evidence="7">
    <location>
        <begin position="102"/>
        <end position="183"/>
    </location>
</feature>
<dbReference type="SUPFAM" id="SSF56349">
    <property type="entry name" value="DNA breaking-rejoining enzymes"/>
    <property type="match status" value="1"/>
</dbReference>
<dbReference type="InterPro" id="IPR013762">
    <property type="entry name" value="Integrase-like_cat_sf"/>
</dbReference>
<evidence type="ECO:0000256" key="3">
    <source>
        <dbReference type="ARBA" id="ARBA00023125"/>
    </source>
</evidence>
<feature type="domain" description="Tyr recombinase" evidence="6">
    <location>
        <begin position="214"/>
        <end position="393"/>
    </location>
</feature>
<keyword evidence="4" id="KW-0233">DNA recombination</keyword>
<proteinExistence type="inferred from homology"/>
<dbReference type="Gene3D" id="3.30.160.390">
    <property type="entry name" value="Integrase, DNA-binding domain"/>
    <property type="match status" value="1"/>
</dbReference>